<dbReference type="InterPro" id="IPR017972">
    <property type="entry name" value="Cyt_P450_CS"/>
</dbReference>
<dbReference type="PROSITE" id="PS00086">
    <property type="entry name" value="CYTOCHROME_P450"/>
    <property type="match status" value="1"/>
</dbReference>
<dbReference type="AlphaFoldDB" id="A0A6A6BZV4"/>
<dbReference type="GeneID" id="54564116"/>
<evidence type="ECO:0000256" key="5">
    <source>
        <dbReference type="ARBA" id="ARBA00023002"/>
    </source>
</evidence>
<evidence type="ECO:0000256" key="2">
    <source>
        <dbReference type="ARBA" id="ARBA00010617"/>
    </source>
</evidence>
<evidence type="ECO:0000256" key="10">
    <source>
        <dbReference type="SAM" id="Phobius"/>
    </source>
</evidence>
<keyword evidence="4 8" id="KW-0479">Metal-binding</keyword>
<dbReference type="InterPro" id="IPR002401">
    <property type="entry name" value="Cyt_P450_E_grp-I"/>
</dbReference>
<sequence>MFDLISFDQLTAAWGPQISIILRFCSAFALLHFIVLRPLYNFFLHPLREYPGPRLWAASVLPWACMFLSGQSHRRLRELHDRYGRTVRLGPNELSFTVPEAWNDIMGRSKPGIRQENPKAPWYLSPSSKDIIGALHDDHTRMRRLMAGGFSTAAMQQQQQIIKSYVDLLIGRLHISAAQDDLIDIHAWYNYCTFDIIGDLTFGESFGCLDEAAMHPWISLIFANIRLTAFILVFKRIPVLLALLPFFVSYKLVKQFREHQQISREKVAKRLEFKDSRADFVQDMITGKAGQVECLRGMQTMSRDELVNNSVILTLAGSETTATSLAGATYLIMKDRRVERRILEELRSRFSEAEDMDLMNVATLPYLGAVTEECLRLYPPGPNAQPRITPPKGNTILGKYIPGNTILGIPHRAMYLSESNFTRPTEFIPERWLDPTRSEEFAGDRRECFHPFSYGPRNCIGMNLAYAELRLILARVIWDFEMEISASSEGWMENQDSYLLWQKQPLWVRLVPRKGDSESVRESAPYSSRDRL</sequence>
<dbReference type="Gene3D" id="1.10.630.10">
    <property type="entry name" value="Cytochrome P450"/>
    <property type="match status" value="1"/>
</dbReference>
<accession>A0A6A6BZV4</accession>
<name>A0A6A6BZV4_ZASCE</name>
<dbReference type="RefSeq" id="XP_033659865.1">
    <property type="nucleotide sequence ID" value="XM_033810844.1"/>
</dbReference>
<evidence type="ECO:0000256" key="7">
    <source>
        <dbReference type="ARBA" id="ARBA00023033"/>
    </source>
</evidence>
<dbReference type="PRINTS" id="PR00463">
    <property type="entry name" value="EP450I"/>
</dbReference>
<comment type="cofactor">
    <cofactor evidence="1 8">
        <name>heme</name>
        <dbReference type="ChEBI" id="CHEBI:30413"/>
    </cofactor>
</comment>
<dbReference type="InterPro" id="IPR001128">
    <property type="entry name" value="Cyt_P450"/>
</dbReference>
<evidence type="ECO:0000256" key="9">
    <source>
        <dbReference type="RuleBase" id="RU000461"/>
    </source>
</evidence>
<evidence type="ECO:0000313" key="11">
    <source>
        <dbReference type="EMBL" id="KAF2158976.1"/>
    </source>
</evidence>
<dbReference type="Pfam" id="PF00067">
    <property type="entry name" value="p450"/>
    <property type="match status" value="1"/>
</dbReference>
<evidence type="ECO:0000256" key="8">
    <source>
        <dbReference type="PIRSR" id="PIRSR602401-1"/>
    </source>
</evidence>
<keyword evidence="10" id="KW-1133">Transmembrane helix</keyword>
<protein>
    <recommendedName>
        <fullName evidence="13">Cytochrome P450 monooxygenase</fullName>
    </recommendedName>
</protein>
<dbReference type="PANTHER" id="PTHR24305:SF230">
    <property type="entry name" value="P450, PUTATIVE (EUROFUNG)-RELATED"/>
    <property type="match status" value="1"/>
</dbReference>
<dbReference type="SUPFAM" id="SSF48264">
    <property type="entry name" value="Cytochrome P450"/>
    <property type="match status" value="1"/>
</dbReference>
<dbReference type="GO" id="GO:0005506">
    <property type="term" value="F:iron ion binding"/>
    <property type="evidence" value="ECO:0007669"/>
    <property type="project" value="InterPro"/>
</dbReference>
<keyword evidence="7 9" id="KW-0503">Monooxygenase</keyword>
<feature type="binding site" description="axial binding residue" evidence="8">
    <location>
        <position position="459"/>
    </location>
    <ligand>
        <name>heme</name>
        <dbReference type="ChEBI" id="CHEBI:30413"/>
    </ligand>
    <ligandPart>
        <name>Fe</name>
        <dbReference type="ChEBI" id="CHEBI:18248"/>
    </ligandPart>
</feature>
<dbReference type="InterPro" id="IPR036396">
    <property type="entry name" value="Cyt_P450_sf"/>
</dbReference>
<dbReference type="InterPro" id="IPR050121">
    <property type="entry name" value="Cytochrome_P450_monoxygenase"/>
</dbReference>
<keyword evidence="12" id="KW-1185">Reference proteome</keyword>
<dbReference type="PRINTS" id="PR00385">
    <property type="entry name" value="P450"/>
</dbReference>
<comment type="similarity">
    <text evidence="2 9">Belongs to the cytochrome P450 family.</text>
</comment>
<evidence type="ECO:0008006" key="13">
    <source>
        <dbReference type="Google" id="ProtNLM"/>
    </source>
</evidence>
<keyword evidence="10" id="KW-0472">Membrane</keyword>
<evidence type="ECO:0000256" key="6">
    <source>
        <dbReference type="ARBA" id="ARBA00023004"/>
    </source>
</evidence>
<feature type="transmembrane region" description="Helical" evidence="10">
    <location>
        <begin position="20"/>
        <end position="40"/>
    </location>
</feature>
<dbReference type="GO" id="GO:0004497">
    <property type="term" value="F:monooxygenase activity"/>
    <property type="evidence" value="ECO:0007669"/>
    <property type="project" value="UniProtKB-KW"/>
</dbReference>
<keyword evidence="3 8" id="KW-0349">Heme</keyword>
<evidence type="ECO:0000256" key="1">
    <source>
        <dbReference type="ARBA" id="ARBA00001971"/>
    </source>
</evidence>
<organism evidence="11 12">
    <name type="scientific">Zasmidium cellare ATCC 36951</name>
    <dbReference type="NCBI Taxonomy" id="1080233"/>
    <lineage>
        <taxon>Eukaryota</taxon>
        <taxon>Fungi</taxon>
        <taxon>Dikarya</taxon>
        <taxon>Ascomycota</taxon>
        <taxon>Pezizomycotina</taxon>
        <taxon>Dothideomycetes</taxon>
        <taxon>Dothideomycetidae</taxon>
        <taxon>Mycosphaerellales</taxon>
        <taxon>Mycosphaerellaceae</taxon>
        <taxon>Zasmidium</taxon>
    </lineage>
</organism>
<dbReference type="CDD" id="cd11058">
    <property type="entry name" value="CYP60B-like"/>
    <property type="match status" value="1"/>
</dbReference>
<keyword evidence="5 9" id="KW-0560">Oxidoreductase</keyword>
<evidence type="ECO:0000256" key="3">
    <source>
        <dbReference type="ARBA" id="ARBA00022617"/>
    </source>
</evidence>
<evidence type="ECO:0000313" key="12">
    <source>
        <dbReference type="Proteomes" id="UP000799537"/>
    </source>
</evidence>
<dbReference type="GO" id="GO:0016705">
    <property type="term" value="F:oxidoreductase activity, acting on paired donors, with incorporation or reduction of molecular oxygen"/>
    <property type="evidence" value="ECO:0007669"/>
    <property type="project" value="InterPro"/>
</dbReference>
<evidence type="ECO:0000256" key="4">
    <source>
        <dbReference type="ARBA" id="ARBA00022723"/>
    </source>
</evidence>
<dbReference type="OrthoDB" id="1470350at2759"/>
<dbReference type="PANTHER" id="PTHR24305">
    <property type="entry name" value="CYTOCHROME P450"/>
    <property type="match status" value="1"/>
</dbReference>
<dbReference type="EMBL" id="ML993644">
    <property type="protein sequence ID" value="KAF2158976.1"/>
    <property type="molecule type" value="Genomic_DNA"/>
</dbReference>
<gene>
    <name evidence="11" type="ORF">M409DRAFT_38012</name>
</gene>
<reference evidence="11" key="1">
    <citation type="journal article" date="2020" name="Stud. Mycol.">
        <title>101 Dothideomycetes genomes: a test case for predicting lifestyles and emergence of pathogens.</title>
        <authorList>
            <person name="Haridas S."/>
            <person name="Albert R."/>
            <person name="Binder M."/>
            <person name="Bloem J."/>
            <person name="Labutti K."/>
            <person name="Salamov A."/>
            <person name="Andreopoulos B."/>
            <person name="Baker S."/>
            <person name="Barry K."/>
            <person name="Bills G."/>
            <person name="Bluhm B."/>
            <person name="Cannon C."/>
            <person name="Castanera R."/>
            <person name="Culley D."/>
            <person name="Daum C."/>
            <person name="Ezra D."/>
            <person name="Gonzalez J."/>
            <person name="Henrissat B."/>
            <person name="Kuo A."/>
            <person name="Liang C."/>
            <person name="Lipzen A."/>
            <person name="Lutzoni F."/>
            <person name="Magnuson J."/>
            <person name="Mondo S."/>
            <person name="Nolan M."/>
            <person name="Ohm R."/>
            <person name="Pangilinan J."/>
            <person name="Park H.-J."/>
            <person name="Ramirez L."/>
            <person name="Alfaro M."/>
            <person name="Sun H."/>
            <person name="Tritt A."/>
            <person name="Yoshinaga Y."/>
            <person name="Zwiers L.-H."/>
            <person name="Turgeon B."/>
            <person name="Goodwin S."/>
            <person name="Spatafora J."/>
            <person name="Crous P."/>
            <person name="Grigoriev I."/>
        </authorList>
    </citation>
    <scope>NUCLEOTIDE SEQUENCE</scope>
    <source>
        <strain evidence="11">ATCC 36951</strain>
    </source>
</reference>
<dbReference type="Proteomes" id="UP000799537">
    <property type="component" value="Unassembled WGS sequence"/>
</dbReference>
<keyword evidence="10" id="KW-0812">Transmembrane</keyword>
<proteinExistence type="inferred from homology"/>
<keyword evidence="6 8" id="KW-0408">Iron</keyword>
<dbReference type="GO" id="GO:0020037">
    <property type="term" value="F:heme binding"/>
    <property type="evidence" value="ECO:0007669"/>
    <property type="project" value="InterPro"/>
</dbReference>